<dbReference type="InterPro" id="IPR027417">
    <property type="entry name" value="P-loop_NTPase"/>
</dbReference>
<evidence type="ECO:0000313" key="1">
    <source>
        <dbReference type="EMBL" id="PWA65515.1"/>
    </source>
</evidence>
<accession>A0A2U1MW66</accession>
<keyword evidence="1" id="KW-0251">Elongation factor</keyword>
<dbReference type="EMBL" id="PKPP01004207">
    <property type="protein sequence ID" value="PWA65515.1"/>
    <property type="molecule type" value="Genomic_DNA"/>
</dbReference>
<keyword evidence="2" id="KW-1185">Reference proteome</keyword>
<sequence length="354" mass="40478">MQKGPQQSIELGFENVGSWAALLPKNKDYATDTSTSSHMILMSSRTENTNFVSSHTWKVFSFGHNLSALDQINEPKRPSEKPLCLPLQDVYKIGGIGTMTEEGANIIVNSEHQGLIMTYLIRHSFWLMGLTWLELSPLIGRKHRKNLLVLQAEFASHEIHFPILRELCFICGQIEILSEPIDETLDIDTTEEEAKELTNQCEQFMPSALLYLQKRKEAYNKTLRIVRYISINLICLWNLDVKQLIGRRFSDAKAVSLLLTKKSSSVLALRQYINNRQMATSVVDLVFTFSSIDSIHHCSSLNPFYEDEAYVHGEGSADEHDNSVVAQNATHYTYGTHMRKRQTMKWTKQDTELF</sequence>
<name>A0A2U1MW66_ARTAN</name>
<dbReference type="Proteomes" id="UP000245207">
    <property type="component" value="Unassembled WGS sequence"/>
</dbReference>
<gene>
    <name evidence="1" type="ORF">CTI12_AA239970</name>
</gene>
<dbReference type="Gene3D" id="2.40.30.10">
    <property type="entry name" value="Translation factors"/>
    <property type="match status" value="1"/>
</dbReference>
<dbReference type="GO" id="GO:0003746">
    <property type="term" value="F:translation elongation factor activity"/>
    <property type="evidence" value="ECO:0007669"/>
    <property type="project" value="UniProtKB-KW"/>
</dbReference>
<keyword evidence="1" id="KW-0648">Protein biosynthesis</keyword>
<protein>
    <submittedName>
        <fullName evidence="1">Elongation factor 1-alpha</fullName>
    </submittedName>
</protein>
<dbReference type="AlphaFoldDB" id="A0A2U1MW66"/>
<organism evidence="1 2">
    <name type="scientific">Artemisia annua</name>
    <name type="common">Sweet wormwood</name>
    <dbReference type="NCBI Taxonomy" id="35608"/>
    <lineage>
        <taxon>Eukaryota</taxon>
        <taxon>Viridiplantae</taxon>
        <taxon>Streptophyta</taxon>
        <taxon>Embryophyta</taxon>
        <taxon>Tracheophyta</taxon>
        <taxon>Spermatophyta</taxon>
        <taxon>Magnoliopsida</taxon>
        <taxon>eudicotyledons</taxon>
        <taxon>Gunneridae</taxon>
        <taxon>Pentapetalae</taxon>
        <taxon>asterids</taxon>
        <taxon>campanulids</taxon>
        <taxon>Asterales</taxon>
        <taxon>Asteraceae</taxon>
        <taxon>Asteroideae</taxon>
        <taxon>Anthemideae</taxon>
        <taxon>Artemisiinae</taxon>
        <taxon>Artemisia</taxon>
    </lineage>
</organism>
<evidence type="ECO:0000313" key="2">
    <source>
        <dbReference type="Proteomes" id="UP000245207"/>
    </source>
</evidence>
<dbReference type="Gene3D" id="3.40.50.300">
    <property type="entry name" value="P-loop containing nucleotide triphosphate hydrolases"/>
    <property type="match status" value="1"/>
</dbReference>
<comment type="caution">
    <text evidence="1">The sequence shown here is derived from an EMBL/GenBank/DDBJ whole genome shotgun (WGS) entry which is preliminary data.</text>
</comment>
<reference evidence="1 2" key="1">
    <citation type="journal article" date="2018" name="Mol. Plant">
        <title>The genome of Artemisia annua provides insight into the evolution of Asteraceae family and artemisinin biosynthesis.</title>
        <authorList>
            <person name="Shen Q."/>
            <person name="Zhang L."/>
            <person name="Liao Z."/>
            <person name="Wang S."/>
            <person name="Yan T."/>
            <person name="Shi P."/>
            <person name="Liu M."/>
            <person name="Fu X."/>
            <person name="Pan Q."/>
            <person name="Wang Y."/>
            <person name="Lv Z."/>
            <person name="Lu X."/>
            <person name="Zhang F."/>
            <person name="Jiang W."/>
            <person name="Ma Y."/>
            <person name="Chen M."/>
            <person name="Hao X."/>
            <person name="Li L."/>
            <person name="Tang Y."/>
            <person name="Lv G."/>
            <person name="Zhou Y."/>
            <person name="Sun X."/>
            <person name="Brodelius P.E."/>
            <person name="Rose J.K.C."/>
            <person name="Tang K."/>
        </authorList>
    </citation>
    <scope>NUCLEOTIDE SEQUENCE [LARGE SCALE GENOMIC DNA]</scope>
    <source>
        <strain evidence="2">cv. Huhao1</strain>
        <tissue evidence="1">Leaf</tissue>
    </source>
</reference>
<dbReference type="OrthoDB" id="272624at2759"/>
<dbReference type="STRING" id="35608.A0A2U1MW66"/>
<proteinExistence type="predicted"/>